<dbReference type="EMBL" id="CAJOBH010002794">
    <property type="protein sequence ID" value="CAF3923770.1"/>
    <property type="molecule type" value="Genomic_DNA"/>
</dbReference>
<protein>
    <recommendedName>
        <fullName evidence="1">Integrase catalytic domain-containing protein</fullName>
    </recommendedName>
</protein>
<proteinExistence type="predicted"/>
<dbReference type="GO" id="GO:0003676">
    <property type="term" value="F:nucleic acid binding"/>
    <property type="evidence" value="ECO:0007669"/>
    <property type="project" value="InterPro"/>
</dbReference>
<dbReference type="Proteomes" id="UP000681967">
    <property type="component" value="Unassembled WGS sequence"/>
</dbReference>
<dbReference type="Proteomes" id="UP000663824">
    <property type="component" value="Unassembled WGS sequence"/>
</dbReference>
<accession>A0A814P7X0</accession>
<dbReference type="EMBL" id="CAJOBI010045838">
    <property type="protein sequence ID" value="CAF4347192.1"/>
    <property type="molecule type" value="Genomic_DNA"/>
</dbReference>
<dbReference type="Proteomes" id="UP000681720">
    <property type="component" value="Unassembled WGS sequence"/>
</dbReference>
<reference evidence="2" key="1">
    <citation type="submission" date="2021-02" db="EMBL/GenBank/DDBJ databases">
        <authorList>
            <person name="Nowell W R."/>
        </authorList>
    </citation>
    <scope>NUCLEOTIDE SEQUENCE</scope>
</reference>
<dbReference type="Gene3D" id="3.30.420.10">
    <property type="entry name" value="Ribonuclease H-like superfamily/Ribonuclease H"/>
    <property type="match status" value="1"/>
</dbReference>
<comment type="caution">
    <text evidence="2">The sequence shown here is derived from an EMBL/GenBank/DDBJ whole genome shotgun (WGS) entry which is preliminary data.</text>
</comment>
<organism evidence="2 8">
    <name type="scientific">Rotaria magnacalcarata</name>
    <dbReference type="NCBI Taxonomy" id="392030"/>
    <lineage>
        <taxon>Eukaryota</taxon>
        <taxon>Metazoa</taxon>
        <taxon>Spiralia</taxon>
        <taxon>Gnathifera</taxon>
        <taxon>Rotifera</taxon>
        <taxon>Eurotatoria</taxon>
        <taxon>Bdelloidea</taxon>
        <taxon>Philodinida</taxon>
        <taxon>Philodinidae</taxon>
        <taxon>Rotaria</taxon>
    </lineage>
</organism>
<dbReference type="GO" id="GO:0015074">
    <property type="term" value="P:DNA integration"/>
    <property type="evidence" value="ECO:0007669"/>
    <property type="project" value="InterPro"/>
</dbReference>
<dbReference type="PANTHER" id="PTHR47266">
    <property type="entry name" value="ENDONUCLEASE-RELATED"/>
    <property type="match status" value="1"/>
</dbReference>
<evidence type="ECO:0000313" key="4">
    <source>
        <dbReference type="EMBL" id="CAF2053846.1"/>
    </source>
</evidence>
<name>A0A814P7X0_9BILA</name>
<dbReference type="Proteomes" id="UP000663834">
    <property type="component" value="Unassembled WGS sequence"/>
</dbReference>
<gene>
    <name evidence="5" type="ORF">BYL167_LOCUS9633</name>
    <name evidence="2" type="ORF">CJN711_LOCUS7113</name>
    <name evidence="6" type="ORF">GIL414_LOCUS9751</name>
    <name evidence="3" type="ORF">KQP761_LOCUS25067</name>
    <name evidence="4" type="ORF">MBJ925_LOCUS13669</name>
    <name evidence="7" type="ORF">SMN809_LOCUS28075</name>
</gene>
<dbReference type="InterPro" id="IPR012337">
    <property type="entry name" value="RNaseH-like_sf"/>
</dbReference>
<evidence type="ECO:0000313" key="7">
    <source>
        <dbReference type="EMBL" id="CAF4347192.1"/>
    </source>
</evidence>
<dbReference type="EMBL" id="CAJNRE010006331">
    <property type="protein sequence ID" value="CAF2053846.1"/>
    <property type="molecule type" value="Genomic_DNA"/>
</dbReference>
<dbReference type="OrthoDB" id="8034007at2759"/>
<evidence type="ECO:0000259" key="1">
    <source>
        <dbReference type="PROSITE" id="PS50994"/>
    </source>
</evidence>
<dbReference type="EMBL" id="CAJNOW010013765">
    <property type="protein sequence ID" value="CAF1624131.1"/>
    <property type="molecule type" value="Genomic_DNA"/>
</dbReference>
<dbReference type="InterPro" id="IPR036397">
    <property type="entry name" value="RNaseH_sf"/>
</dbReference>
<dbReference type="Proteomes" id="UP000676336">
    <property type="component" value="Unassembled WGS sequence"/>
</dbReference>
<dbReference type="SUPFAM" id="SSF53098">
    <property type="entry name" value="Ribonuclease H-like"/>
    <property type="match status" value="1"/>
</dbReference>
<feature type="domain" description="Integrase catalytic" evidence="1">
    <location>
        <begin position="34"/>
        <end position="127"/>
    </location>
</feature>
<dbReference type="InterPro" id="IPR052160">
    <property type="entry name" value="Gypsy_RT_Integrase-like"/>
</dbReference>
<evidence type="ECO:0000313" key="2">
    <source>
        <dbReference type="EMBL" id="CAF1100146.1"/>
    </source>
</evidence>
<dbReference type="Proteomes" id="UP000663855">
    <property type="component" value="Unassembled WGS sequence"/>
</dbReference>
<dbReference type="InterPro" id="IPR001584">
    <property type="entry name" value="Integrase_cat-core"/>
</dbReference>
<evidence type="ECO:0000313" key="3">
    <source>
        <dbReference type="EMBL" id="CAF1624131.1"/>
    </source>
</evidence>
<dbReference type="AlphaFoldDB" id="A0A814P7X0"/>
<evidence type="ECO:0000313" key="8">
    <source>
        <dbReference type="Proteomes" id="UP000663855"/>
    </source>
</evidence>
<dbReference type="EMBL" id="CAJOBJ010003379">
    <property type="protein sequence ID" value="CAF3963371.1"/>
    <property type="molecule type" value="Genomic_DNA"/>
</dbReference>
<evidence type="ECO:0000313" key="5">
    <source>
        <dbReference type="EMBL" id="CAF3923770.1"/>
    </source>
</evidence>
<dbReference type="PROSITE" id="PS50994">
    <property type="entry name" value="INTEGRASE"/>
    <property type="match status" value="1"/>
</dbReference>
<sequence>MKQEIPKYIECCEKCQQFNIDQQKSLGFFNPIEHPTGPFQLVGIDYTDPFRVTSLGNKYILAIIGYLKKWVIAIPVSNRTAQTTAAALYQFVIPKRILSDQGVHFCNHLMVTNTHVCWLSSHQINSI</sequence>
<dbReference type="EMBL" id="CAJNOV010002339">
    <property type="protein sequence ID" value="CAF1100146.1"/>
    <property type="molecule type" value="Genomic_DNA"/>
</dbReference>
<evidence type="ECO:0000313" key="6">
    <source>
        <dbReference type="EMBL" id="CAF3963371.1"/>
    </source>
</evidence>